<dbReference type="PANTHER" id="PTHR28160">
    <property type="entry name" value="54S RIBOSOMAL PROTEIN L15, MITOCHONDRIAL"/>
    <property type="match status" value="1"/>
</dbReference>
<dbReference type="SUPFAM" id="SSF69065">
    <property type="entry name" value="RNase III domain-like"/>
    <property type="match status" value="1"/>
</dbReference>
<dbReference type="InterPro" id="IPR000999">
    <property type="entry name" value="RNase_III_dom"/>
</dbReference>
<dbReference type="AlphaFoldDB" id="A0A899FWV0"/>
<feature type="domain" description="RNase III" evidence="1">
    <location>
        <begin position="4"/>
        <end position="141"/>
    </location>
</feature>
<dbReference type="Pfam" id="PF14622">
    <property type="entry name" value="Ribonucleas_3_3"/>
    <property type="match status" value="1"/>
</dbReference>
<dbReference type="InterPro" id="IPR036389">
    <property type="entry name" value="RNase_III_sf"/>
</dbReference>
<dbReference type="PROSITE" id="PS50142">
    <property type="entry name" value="RNASE_3_2"/>
    <property type="match status" value="1"/>
</dbReference>
<dbReference type="InterPro" id="IPR040030">
    <property type="entry name" value="Ribosomal_mL57"/>
</dbReference>
<evidence type="ECO:0000259" key="1">
    <source>
        <dbReference type="PROSITE" id="PS50142"/>
    </source>
</evidence>
<gene>
    <name evidence="2" type="ORF">MERGE_002200</name>
</gene>
<evidence type="ECO:0000313" key="3">
    <source>
        <dbReference type="Proteomes" id="UP000663699"/>
    </source>
</evidence>
<accession>A0A899FWV0</accession>
<proteinExistence type="predicted"/>
<sequence>MNTSENILRFYSRLFNMDQKEIQIFLPATLLWQILTHKTYFHGKYPYNEKLAFQGRLVLKFHISLKILESISIDKDNQIFTLEKIEAMMSPEKLGALALEYGILDVLRWKPAYEDTMKSGLLKVASESLCAIVGATFLYRGGAAAKKFIEEKILINNKLGFNNHETLNN</sequence>
<dbReference type="GO" id="GO:0032543">
    <property type="term" value="P:mitochondrial translation"/>
    <property type="evidence" value="ECO:0007669"/>
    <property type="project" value="InterPro"/>
</dbReference>
<dbReference type="Proteomes" id="UP000663699">
    <property type="component" value="Chromosome 4"/>
</dbReference>
<dbReference type="OrthoDB" id="2281895at2759"/>
<dbReference type="EMBL" id="CP054535">
    <property type="protein sequence ID" value="QSL64896.1"/>
    <property type="molecule type" value="Genomic_DNA"/>
</dbReference>
<dbReference type="PANTHER" id="PTHR28160:SF1">
    <property type="entry name" value="LARGE RIBOSOMAL SUBUNIT PROTEIN ML57"/>
    <property type="match status" value="1"/>
</dbReference>
<dbReference type="Gene3D" id="1.10.1520.10">
    <property type="entry name" value="Ribonuclease III domain"/>
    <property type="match status" value="1"/>
</dbReference>
<dbReference type="GO" id="GO:0003735">
    <property type="term" value="F:structural constituent of ribosome"/>
    <property type="evidence" value="ECO:0007669"/>
    <property type="project" value="InterPro"/>
</dbReference>
<keyword evidence="3" id="KW-1185">Reference proteome</keyword>
<reference evidence="2" key="1">
    <citation type="submission" date="2020-06" db="EMBL/GenBank/DDBJ databases">
        <title>Genomes of multiple members of Pneumocystis genus reveal paths to human pathogen Pneumocystis jirovecii.</title>
        <authorList>
            <person name="Cisse O.H."/>
            <person name="Ma L."/>
            <person name="Dekker J."/>
            <person name="Khil P."/>
            <person name="Jo J."/>
            <person name="Brenchley J."/>
            <person name="Blair R."/>
            <person name="Pahar B."/>
            <person name="Chabe M."/>
            <person name="Van Rompay K.A."/>
            <person name="Keesler R."/>
            <person name="Sukura A."/>
            <person name="Hirsch V."/>
            <person name="Kutty G."/>
            <person name="Liu Y."/>
            <person name="Peng L."/>
            <person name="Chen J."/>
            <person name="Song J."/>
            <person name="Weissenbacher-Lang C."/>
            <person name="Xu J."/>
            <person name="Upham N.S."/>
            <person name="Stajich J.E."/>
            <person name="Cuomo C.A."/>
            <person name="Cushion M.T."/>
            <person name="Kovacs J.A."/>
        </authorList>
    </citation>
    <scope>NUCLEOTIDE SEQUENCE</scope>
    <source>
        <strain evidence="2">2A</strain>
    </source>
</reference>
<name>A0A899FWV0_9ASCO</name>
<dbReference type="GO" id="GO:0004525">
    <property type="term" value="F:ribonuclease III activity"/>
    <property type="evidence" value="ECO:0007669"/>
    <property type="project" value="InterPro"/>
</dbReference>
<protein>
    <recommendedName>
        <fullName evidence="1">RNase III domain-containing protein</fullName>
    </recommendedName>
</protein>
<dbReference type="CDD" id="cd00593">
    <property type="entry name" value="RIBOc"/>
    <property type="match status" value="1"/>
</dbReference>
<evidence type="ECO:0000313" key="2">
    <source>
        <dbReference type="EMBL" id="QSL64896.1"/>
    </source>
</evidence>
<dbReference type="GO" id="GO:0006396">
    <property type="term" value="P:RNA processing"/>
    <property type="evidence" value="ECO:0007669"/>
    <property type="project" value="InterPro"/>
</dbReference>
<dbReference type="GO" id="GO:0005762">
    <property type="term" value="C:mitochondrial large ribosomal subunit"/>
    <property type="evidence" value="ECO:0007669"/>
    <property type="project" value="InterPro"/>
</dbReference>
<organism evidence="2 3">
    <name type="scientific">Pneumocystis wakefieldiae</name>
    <dbReference type="NCBI Taxonomy" id="38082"/>
    <lineage>
        <taxon>Eukaryota</taxon>
        <taxon>Fungi</taxon>
        <taxon>Dikarya</taxon>
        <taxon>Ascomycota</taxon>
        <taxon>Taphrinomycotina</taxon>
        <taxon>Pneumocystomycetes</taxon>
        <taxon>Pneumocystaceae</taxon>
        <taxon>Pneumocystis</taxon>
    </lineage>
</organism>